<feature type="compositionally biased region" description="Basic residues" evidence="1">
    <location>
        <begin position="41"/>
        <end position="54"/>
    </location>
</feature>
<gene>
    <name evidence="2" type="ORF">L201_007436</name>
</gene>
<evidence type="ECO:0008006" key="4">
    <source>
        <dbReference type="Google" id="ProtNLM"/>
    </source>
</evidence>
<evidence type="ECO:0000313" key="3">
    <source>
        <dbReference type="Proteomes" id="UP001355207"/>
    </source>
</evidence>
<dbReference type="RefSeq" id="XP_066079240.1">
    <property type="nucleotide sequence ID" value="XM_066223143.1"/>
</dbReference>
<organism evidence="2 3">
    <name type="scientific">Kwoniella dendrophila CBS 6074</name>
    <dbReference type="NCBI Taxonomy" id="1295534"/>
    <lineage>
        <taxon>Eukaryota</taxon>
        <taxon>Fungi</taxon>
        <taxon>Dikarya</taxon>
        <taxon>Basidiomycota</taxon>
        <taxon>Agaricomycotina</taxon>
        <taxon>Tremellomycetes</taxon>
        <taxon>Tremellales</taxon>
        <taxon>Cryptococcaceae</taxon>
        <taxon>Kwoniella</taxon>
    </lineage>
</organism>
<feature type="region of interest" description="Disordered" evidence="1">
    <location>
        <begin position="579"/>
        <end position="605"/>
    </location>
</feature>
<sequence length="687" mass="80564">MTPRAKQPRTVTPKRTLPNRDATKKSTLPPTPISLAAKKASTARKSGRKPLKQHKANEAISEDESEVTAKKDKKGKAKVKRAPILSPFSDEILKTVLGFCLEDQVEGCYVAQRTLASAIRVNSTFYKIAGLILYEPPNVIDVESFFLGSLRKKKEEEWDTIEVMNPVPVSLDDGKKWTKQNLFDHTKHIKILSCLVPRYYENGIKKEISNHYIKGLIKDERFNPKDIEIDPNEPEMVTYYRNDHKTGAKILVEYPKHKYQKTGFKRRAAENKNLSKIIKRGNDIYEKTSNILTDEKLLLNEKNYPHGSRLHLNLTPNLISIEIGSLSKISYKDQNLKGDLMKDLIKLEIKFGKGIEKLKLSLWNKLKPFEWCEYQPELIDLFRPPELQSLIGPRYDQYVPQFYTMHLNLLEPFSIIWGSTNRVVLRKYTKDDWQWRKKRRRILKHLLQPSWQIEWKNNLFGEVGINNENDINNEDEDDEDEDDFSMHNYQTGENLLYYDDIKRFNKFDTIDVLHNTIRDSHPIKFRYQKKLDYLWRHRLSKLKDFMEDPKVDCSYIKEQIEDAGFEVDFNNIETARSPSLMPFSDDDIEDPGQSQDENENANACKEREKLQKAKIQYWLNFRDVEMIIKLQKDFRYNNRTWTNSDDDDASGPMIRFEPLEDLPKCGKTVLQHVNENGSLISDDDMWI</sequence>
<dbReference type="AlphaFoldDB" id="A0AAX4K5W3"/>
<keyword evidence="3" id="KW-1185">Reference proteome</keyword>
<feature type="region of interest" description="Disordered" evidence="1">
    <location>
        <begin position="1"/>
        <end position="76"/>
    </location>
</feature>
<name>A0AAX4K5W3_9TREE</name>
<dbReference type="GeneID" id="91098105"/>
<dbReference type="Proteomes" id="UP001355207">
    <property type="component" value="Chromosome 10"/>
</dbReference>
<reference evidence="2 3" key="1">
    <citation type="submission" date="2024-01" db="EMBL/GenBank/DDBJ databases">
        <title>Comparative genomics of Cryptococcus and Kwoniella reveals pathogenesis evolution and contrasting modes of karyotype evolution via chromosome fusion or intercentromeric recombination.</title>
        <authorList>
            <person name="Coelho M.A."/>
            <person name="David-Palma M."/>
            <person name="Shea T."/>
            <person name="Bowers K."/>
            <person name="McGinley-Smith S."/>
            <person name="Mohammad A.W."/>
            <person name="Gnirke A."/>
            <person name="Yurkov A.M."/>
            <person name="Nowrousian M."/>
            <person name="Sun S."/>
            <person name="Cuomo C.A."/>
            <person name="Heitman J."/>
        </authorList>
    </citation>
    <scope>NUCLEOTIDE SEQUENCE [LARGE SCALE GENOMIC DNA]</scope>
    <source>
        <strain evidence="2 3">CBS 6074</strain>
    </source>
</reference>
<dbReference type="EMBL" id="CP144107">
    <property type="protein sequence ID" value="WWC92478.1"/>
    <property type="molecule type" value="Genomic_DNA"/>
</dbReference>
<evidence type="ECO:0000256" key="1">
    <source>
        <dbReference type="SAM" id="MobiDB-lite"/>
    </source>
</evidence>
<protein>
    <recommendedName>
        <fullName evidence="4">F-box domain-containing protein</fullName>
    </recommendedName>
</protein>
<accession>A0AAX4K5W3</accession>
<evidence type="ECO:0000313" key="2">
    <source>
        <dbReference type="EMBL" id="WWC92478.1"/>
    </source>
</evidence>
<proteinExistence type="predicted"/>